<dbReference type="Proteomes" id="UP000770015">
    <property type="component" value="Unassembled WGS sequence"/>
</dbReference>
<name>A0A9P8VHR3_9PEZI</name>
<reference evidence="2" key="1">
    <citation type="journal article" date="2021" name="Nat. Commun.">
        <title>Genetic determinants of endophytism in the Arabidopsis root mycobiome.</title>
        <authorList>
            <person name="Mesny F."/>
            <person name="Miyauchi S."/>
            <person name="Thiergart T."/>
            <person name="Pickel B."/>
            <person name="Atanasova L."/>
            <person name="Karlsson M."/>
            <person name="Huettel B."/>
            <person name="Barry K.W."/>
            <person name="Haridas S."/>
            <person name="Chen C."/>
            <person name="Bauer D."/>
            <person name="Andreopoulos W."/>
            <person name="Pangilinan J."/>
            <person name="LaButti K."/>
            <person name="Riley R."/>
            <person name="Lipzen A."/>
            <person name="Clum A."/>
            <person name="Drula E."/>
            <person name="Henrissat B."/>
            <person name="Kohler A."/>
            <person name="Grigoriev I.V."/>
            <person name="Martin F.M."/>
            <person name="Hacquard S."/>
        </authorList>
    </citation>
    <scope>NUCLEOTIDE SEQUENCE</scope>
    <source>
        <strain evidence="2">MPI-SDFR-AT-0117</strain>
    </source>
</reference>
<dbReference type="EMBL" id="JAGSXJ010000005">
    <property type="protein sequence ID" value="KAH6691375.1"/>
    <property type="molecule type" value="Genomic_DNA"/>
</dbReference>
<evidence type="ECO:0000256" key="1">
    <source>
        <dbReference type="SAM" id="MobiDB-lite"/>
    </source>
</evidence>
<feature type="compositionally biased region" description="Basic and acidic residues" evidence="1">
    <location>
        <begin position="29"/>
        <end position="50"/>
    </location>
</feature>
<dbReference type="OrthoDB" id="526941at2759"/>
<evidence type="ECO:0000313" key="3">
    <source>
        <dbReference type="Proteomes" id="UP000770015"/>
    </source>
</evidence>
<feature type="compositionally biased region" description="Basic and acidic residues" evidence="1">
    <location>
        <begin position="1"/>
        <end position="17"/>
    </location>
</feature>
<comment type="caution">
    <text evidence="2">The sequence shown here is derived from an EMBL/GenBank/DDBJ whole genome shotgun (WGS) entry which is preliminary data.</text>
</comment>
<protein>
    <submittedName>
        <fullName evidence="2">Uncharacterized protein</fullName>
    </submittedName>
</protein>
<sequence length="334" mass="37178">MHKPAVQEEPGHPHEKPSTSFDKPGTTPDGKDKDQDHKPKSPADTDDKSTAHKSSTKGGRTLVVYAYAESENSRTNLKFFLKKGLNGAADFVFMLNGKTDADALIPDKPNVRIIRRPNTCYDLGGMGEVLTKDDLWKGYSRFITMNSSIRGPFLPIWSNDCWMERYLERVTDQVKLVGMSVNCDPRLHVQSMIFATDKVGMKLLLDPALATSGSQDDPFGKATDPVGLSSCYESWNSAVHAEIGTTGLITAAGYRYDAMVTALHSEATIEMFCASNPKIKDLWWDNAYFGGNIHPYETIFYKANRNVDTAFVESLTEWHLKIKKDSYDTCGSSH</sequence>
<organism evidence="2 3">
    <name type="scientific">Plectosphaerella plurivora</name>
    <dbReference type="NCBI Taxonomy" id="936078"/>
    <lineage>
        <taxon>Eukaryota</taxon>
        <taxon>Fungi</taxon>
        <taxon>Dikarya</taxon>
        <taxon>Ascomycota</taxon>
        <taxon>Pezizomycotina</taxon>
        <taxon>Sordariomycetes</taxon>
        <taxon>Hypocreomycetidae</taxon>
        <taxon>Glomerellales</taxon>
        <taxon>Plectosphaerellaceae</taxon>
        <taxon>Plectosphaerella</taxon>
    </lineage>
</organism>
<accession>A0A9P8VHR3</accession>
<keyword evidence="3" id="KW-1185">Reference proteome</keyword>
<gene>
    <name evidence="2" type="ORF">F5X68DRAFT_201788</name>
</gene>
<evidence type="ECO:0000313" key="2">
    <source>
        <dbReference type="EMBL" id="KAH6691375.1"/>
    </source>
</evidence>
<dbReference type="AlphaFoldDB" id="A0A9P8VHR3"/>
<proteinExistence type="predicted"/>
<feature type="region of interest" description="Disordered" evidence="1">
    <location>
        <begin position="1"/>
        <end position="55"/>
    </location>
</feature>